<dbReference type="Gene3D" id="1.20.1510.10">
    <property type="entry name" value="Cation efflux protein transmembrane domain"/>
    <property type="match status" value="1"/>
</dbReference>
<feature type="transmembrane region" description="Helical" evidence="9">
    <location>
        <begin position="204"/>
        <end position="220"/>
    </location>
</feature>
<accession>N8R1L7</accession>
<dbReference type="AlphaFoldDB" id="N8R1L7"/>
<reference evidence="13 15" key="1">
    <citation type="submission" date="2013-02" db="EMBL/GenBank/DDBJ databases">
        <title>The Genome Sequence of Acinetobacter sp. ANC 3862.</title>
        <authorList>
            <consortium name="The Broad Institute Genome Sequencing Platform"/>
            <consortium name="The Broad Institute Genome Sequencing Center for Infectious Disease"/>
            <person name="Cerqueira G."/>
            <person name="Feldgarden M."/>
            <person name="Courvalin P."/>
            <person name="Perichon B."/>
            <person name="Grillot-Courvalin C."/>
            <person name="Clermont D."/>
            <person name="Rocha E."/>
            <person name="Yoon E.-J."/>
            <person name="Nemec A."/>
            <person name="Walker B."/>
            <person name="Young S.K."/>
            <person name="Zeng Q."/>
            <person name="Gargeya S."/>
            <person name="Fitzgerald M."/>
            <person name="Haas B."/>
            <person name="Abouelleil A."/>
            <person name="Alvarado L."/>
            <person name="Arachchi H.M."/>
            <person name="Berlin A.M."/>
            <person name="Chapman S.B."/>
            <person name="Dewar J."/>
            <person name="Goldberg J."/>
            <person name="Griggs A."/>
            <person name="Gujja S."/>
            <person name="Hansen M."/>
            <person name="Howarth C."/>
            <person name="Imamovic A."/>
            <person name="Larimer J."/>
            <person name="McCowan C."/>
            <person name="Murphy C."/>
            <person name="Neiman D."/>
            <person name="Pearson M."/>
            <person name="Priest M."/>
            <person name="Roberts A."/>
            <person name="Saif S."/>
            <person name="Shea T."/>
            <person name="Sisk P."/>
            <person name="Sykes S."/>
            <person name="Wortman J."/>
            <person name="Nusbaum C."/>
            <person name="Birren B."/>
        </authorList>
    </citation>
    <scope>NUCLEOTIDE SEQUENCE [LARGE SCALE GENOMIC DNA]</scope>
    <source>
        <strain evidence="13 15">ANC 3862</strain>
    </source>
</reference>
<evidence type="ECO:0000256" key="9">
    <source>
        <dbReference type="SAM" id="Phobius"/>
    </source>
</evidence>
<dbReference type="InterPro" id="IPR050681">
    <property type="entry name" value="CDF/SLC30A"/>
</dbReference>
<dbReference type="SUPFAM" id="SSF160240">
    <property type="entry name" value="Cation efflux protein cytoplasmic domain-like"/>
    <property type="match status" value="1"/>
</dbReference>
<dbReference type="STRING" id="1217705.F900_03486"/>
<dbReference type="InterPro" id="IPR036837">
    <property type="entry name" value="Cation_efflux_CTD_sf"/>
</dbReference>
<dbReference type="InterPro" id="IPR002524">
    <property type="entry name" value="Cation_efflux"/>
</dbReference>
<keyword evidence="7" id="KW-0406">Ion transport</keyword>
<keyword evidence="4 9" id="KW-0812">Transmembrane</keyword>
<dbReference type="Pfam" id="PF16916">
    <property type="entry name" value="ZT_dimer"/>
    <property type="match status" value="1"/>
</dbReference>
<evidence type="ECO:0000256" key="8">
    <source>
        <dbReference type="ARBA" id="ARBA00023136"/>
    </source>
</evidence>
<reference evidence="14" key="2">
    <citation type="submission" date="2013-02" db="EMBL/GenBank/DDBJ databases">
        <title>The Genome Sequence of Acinetobacter sp. NIPH 236.</title>
        <authorList>
            <consortium name="The Broad Institute Genome Sequencing Platform"/>
            <consortium name="The Broad Institute Genome Sequencing Center for Infectious Disease"/>
            <person name="Cerqueira G."/>
            <person name="Feldgarden M."/>
            <person name="Courvalin P."/>
            <person name="Perichon B."/>
            <person name="Grillot-Courvalin C."/>
            <person name="Clermont D."/>
            <person name="Rocha E."/>
            <person name="Yoon E.-J."/>
            <person name="Nemec A."/>
            <person name="Walker B."/>
            <person name="Young S.K."/>
            <person name="Zeng Q."/>
            <person name="Gargeya S."/>
            <person name="Fitzgerald M."/>
            <person name="Haas B."/>
            <person name="Abouelleil A."/>
            <person name="Alvarado L."/>
            <person name="Arachchi H.M."/>
            <person name="Berlin A.M."/>
            <person name="Chapman S.B."/>
            <person name="Dewar J."/>
            <person name="Goldberg J."/>
            <person name="Griggs A."/>
            <person name="Gujja S."/>
            <person name="Hansen M."/>
            <person name="Howarth C."/>
            <person name="Imamovic A."/>
            <person name="Larimer J."/>
            <person name="McCowan C."/>
            <person name="Murphy C."/>
            <person name="Neiman D."/>
            <person name="Pearson M."/>
            <person name="Priest M."/>
            <person name="Roberts A."/>
            <person name="Saif S."/>
            <person name="Shea T."/>
            <person name="Sisk P."/>
            <person name="Sykes S."/>
            <person name="Wortman J."/>
            <person name="Nusbaum C."/>
            <person name="Birren B."/>
        </authorList>
    </citation>
    <scope>NUCLEOTIDE SEQUENCE [LARGE SCALE GENOMIC DNA]</scope>
    <source>
        <strain evidence="14">NIPH 236</strain>
    </source>
</reference>
<feature type="domain" description="Cation efflux protein cytoplasmic" evidence="11">
    <location>
        <begin position="239"/>
        <end position="312"/>
    </location>
</feature>
<comment type="subcellular location">
    <subcellularLocation>
        <location evidence="1">Membrane</location>
        <topology evidence="1">Multi-pass membrane protein</topology>
    </subcellularLocation>
</comment>
<comment type="caution">
    <text evidence="13">The sequence shown here is derived from an EMBL/GenBank/DDBJ whole genome shotgun (WGS) entry which is preliminary data.</text>
</comment>
<dbReference type="InterPro" id="IPR058533">
    <property type="entry name" value="Cation_efflux_TM"/>
</dbReference>
<evidence type="ECO:0000256" key="7">
    <source>
        <dbReference type="ARBA" id="ARBA00023065"/>
    </source>
</evidence>
<evidence type="ECO:0000313" key="15">
    <source>
        <dbReference type="Proteomes" id="UP000013248"/>
    </source>
</evidence>
<reference evidence="12 14" key="3">
    <citation type="journal article" date="2016" name="Int. J. Syst. Evol. Microbiol.">
        <title>Taxonomy of haemolytic and/or proteolytic strains of the genus Acinetobacter with the proposal of Acinetobacter courvalinii sp. nov. (genomic species 14 sensu Bouvet &amp; Jeanjean), Acinetobacter dispersus sp. nov. (genomic species 17), Acinetobacter modestus sp. nov., Acinetobacter proteolyticus sp. nov. and Acinetobacter vivianii sp. nov.</title>
        <authorList>
            <person name="Nemec A."/>
            <person name="Radolfova-Krizova L."/>
            <person name="Maixnerova M."/>
            <person name="Vrestiakova E."/>
            <person name="Jezek P."/>
            <person name="Sedo O."/>
        </authorList>
    </citation>
    <scope>NUCLEOTIDE SEQUENCE [LARGE SCALE GENOMIC DNA]</scope>
    <source>
        <strain evidence="12 14">NIPH 236</strain>
    </source>
</reference>
<dbReference type="PATRIC" id="fig|1217705.3.peg.3382"/>
<evidence type="ECO:0000313" key="13">
    <source>
        <dbReference type="EMBL" id="ENW98016.1"/>
    </source>
</evidence>
<keyword evidence="14" id="KW-1185">Reference proteome</keyword>
<evidence type="ECO:0000256" key="2">
    <source>
        <dbReference type="ARBA" id="ARBA00008873"/>
    </source>
</evidence>
<protein>
    <recommendedName>
        <fullName evidence="16">Cation efflux protein cytoplasmic domain-containing protein</fullName>
    </recommendedName>
</protein>
<keyword evidence="5" id="KW-0864">Zinc transport</keyword>
<evidence type="ECO:0000259" key="11">
    <source>
        <dbReference type="Pfam" id="PF16916"/>
    </source>
</evidence>
<feature type="transmembrane region" description="Helical" evidence="9">
    <location>
        <begin position="178"/>
        <end position="198"/>
    </location>
</feature>
<feature type="transmembrane region" description="Helical" evidence="9">
    <location>
        <begin position="46"/>
        <end position="68"/>
    </location>
</feature>
<keyword evidence="8 9" id="KW-0472">Membrane</keyword>
<dbReference type="Proteomes" id="UP000013190">
    <property type="component" value="Unassembled WGS sequence"/>
</dbReference>
<dbReference type="Pfam" id="PF01545">
    <property type="entry name" value="Cation_efflux"/>
    <property type="match status" value="1"/>
</dbReference>
<dbReference type="EMBL" id="APOJ01000016">
    <property type="protein sequence ID" value="ENU27997.1"/>
    <property type="molecule type" value="Genomic_DNA"/>
</dbReference>
<feature type="transmembrane region" description="Helical" evidence="9">
    <location>
        <begin position="142"/>
        <end position="166"/>
    </location>
</feature>
<evidence type="ECO:0000256" key="1">
    <source>
        <dbReference type="ARBA" id="ARBA00004141"/>
    </source>
</evidence>
<organism evidence="13 15">
    <name type="scientific">Acinetobacter modestus</name>
    <dbReference type="NCBI Taxonomy" id="1776740"/>
    <lineage>
        <taxon>Bacteria</taxon>
        <taxon>Pseudomonadati</taxon>
        <taxon>Pseudomonadota</taxon>
        <taxon>Gammaproteobacteria</taxon>
        <taxon>Moraxellales</taxon>
        <taxon>Moraxellaceae</taxon>
        <taxon>Acinetobacter</taxon>
    </lineage>
</organism>
<keyword evidence="3" id="KW-0813">Transport</keyword>
<dbReference type="InterPro" id="IPR027469">
    <property type="entry name" value="Cation_efflux_TMD_sf"/>
</dbReference>
<feature type="transmembrane region" description="Helical" evidence="9">
    <location>
        <begin position="111"/>
        <end position="130"/>
    </location>
</feature>
<dbReference type="Proteomes" id="UP000013248">
    <property type="component" value="Unassembled WGS sequence"/>
</dbReference>
<evidence type="ECO:0000256" key="5">
    <source>
        <dbReference type="ARBA" id="ARBA00022906"/>
    </source>
</evidence>
<dbReference type="NCBIfam" id="TIGR01297">
    <property type="entry name" value="CDF"/>
    <property type="match status" value="1"/>
</dbReference>
<dbReference type="EMBL" id="APRP01000034">
    <property type="protein sequence ID" value="ENW98016.1"/>
    <property type="molecule type" value="Genomic_DNA"/>
</dbReference>
<dbReference type="HOGENOM" id="CLU_013430_0_0_6"/>
<evidence type="ECO:0000256" key="6">
    <source>
        <dbReference type="ARBA" id="ARBA00022989"/>
    </source>
</evidence>
<dbReference type="PANTHER" id="PTHR11562:SF17">
    <property type="entry name" value="RE54080P-RELATED"/>
    <property type="match status" value="1"/>
</dbReference>
<feature type="transmembrane region" description="Helical" evidence="9">
    <location>
        <begin position="74"/>
        <end position="91"/>
    </location>
</feature>
<sequence>MIHALVDCGAEQPYFDNDKESNMSGHQGHDHSHAAVTEGNAKKLTIALILTTTFLVIEFIAGIITQSLALLSDAAHMFTDAAALAIALAAIKIAKRPADDKRTFGYQRFEILAALFNASMLFFVAMYILYEAYQRFTQPPEIQSIGMLVVASIGLIINLISMKILMSSATESLNMKGAYLEVLSDALGSVGVIIGAVIIYYTNWYWVDTIIAVAIGFWVLPRTWILLRQSINILLEGVPEEVDIEKLRTDLLGLDGVESIHQLKVWAITSKNIHLTVHLFAPNVDRNQLHRAAIEMLSHEHGIAEVTLQIEDDAEMNCQHTHQHVEDEQHTHSHQH</sequence>
<evidence type="ECO:0000313" key="12">
    <source>
        <dbReference type="EMBL" id="ENU27997.1"/>
    </source>
</evidence>
<feature type="domain" description="Cation efflux protein transmembrane" evidence="10">
    <location>
        <begin position="44"/>
        <end position="235"/>
    </location>
</feature>
<keyword evidence="5" id="KW-0862">Zinc</keyword>
<evidence type="ECO:0000313" key="14">
    <source>
        <dbReference type="Proteomes" id="UP000013190"/>
    </source>
</evidence>
<evidence type="ECO:0000256" key="4">
    <source>
        <dbReference type="ARBA" id="ARBA00022692"/>
    </source>
</evidence>
<evidence type="ECO:0000256" key="3">
    <source>
        <dbReference type="ARBA" id="ARBA00022448"/>
    </source>
</evidence>
<accession>N9N5F6</accession>
<dbReference type="SUPFAM" id="SSF161111">
    <property type="entry name" value="Cation efflux protein transmembrane domain-like"/>
    <property type="match status" value="1"/>
</dbReference>
<gene>
    <name evidence="13" type="ORF">F900_03486</name>
    <name evidence="12" type="ORF">F992_00829</name>
</gene>
<name>N8R1L7_9GAMM</name>
<evidence type="ECO:0008006" key="16">
    <source>
        <dbReference type="Google" id="ProtNLM"/>
    </source>
</evidence>
<proteinExistence type="inferred from homology"/>
<comment type="similarity">
    <text evidence="2">Belongs to the cation diffusion facilitator (CDF) transporter (TC 2.A.4) family. SLC30A subfamily.</text>
</comment>
<dbReference type="GO" id="GO:0005385">
    <property type="term" value="F:zinc ion transmembrane transporter activity"/>
    <property type="evidence" value="ECO:0007669"/>
    <property type="project" value="TreeGrafter"/>
</dbReference>
<evidence type="ECO:0000259" key="10">
    <source>
        <dbReference type="Pfam" id="PF01545"/>
    </source>
</evidence>
<dbReference type="PANTHER" id="PTHR11562">
    <property type="entry name" value="CATION EFFLUX PROTEIN/ ZINC TRANSPORTER"/>
    <property type="match status" value="1"/>
</dbReference>
<keyword evidence="6 9" id="KW-1133">Transmembrane helix</keyword>
<dbReference type="InterPro" id="IPR027470">
    <property type="entry name" value="Cation_efflux_CTD"/>
</dbReference>
<dbReference type="GO" id="GO:0005886">
    <property type="term" value="C:plasma membrane"/>
    <property type="evidence" value="ECO:0007669"/>
    <property type="project" value="TreeGrafter"/>
</dbReference>